<evidence type="ECO:0000313" key="4">
    <source>
        <dbReference type="Proteomes" id="UP001594351"/>
    </source>
</evidence>
<keyword evidence="1" id="KW-0732">Signal</keyword>
<feature type="chain" id="PRO_5045337023" evidence="1">
    <location>
        <begin position="25"/>
        <end position="448"/>
    </location>
</feature>
<comment type="caution">
    <text evidence="3">The sequence shown here is derived from an EMBL/GenBank/DDBJ whole genome shotgun (WGS) entry which is preliminary data.</text>
</comment>
<gene>
    <name evidence="3" type="ORF">ACFL27_24450</name>
</gene>
<organism evidence="3 4">
    <name type="scientific">candidate division CSSED10-310 bacterium</name>
    <dbReference type="NCBI Taxonomy" id="2855610"/>
    <lineage>
        <taxon>Bacteria</taxon>
        <taxon>Bacteria division CSSED10-310</taxon>
    </lineage>
</organism>
<keyword evidence="4" id="KW-1185">Reference proteome</keyword>
<evidence type="ECO:0000256" key="1">
    <source>
        <dbReference type="SAM" id="SignalP"/>
    </source>
</evidence>
<dbReference type="Proteomes" id="UP001594351">
    <property type="component" value="Unassembled WGS sequence"/>
</dbReference>
<dbReference type="InterPro" id="IPR011459">
    <property type="entry name" value="DUF1565"/>
</dbReference>
<dbReference type="EMBL" id="JBHPBY010000481">
    <property type="protein sequence ID" value="MFC1853360.1"/>
    <property type="molecule type" value="Genomic_DNA"/>
</dbReference>
<sequence>MLTKRVVFVCCTILVFGFTATGFAQSVTDILQPEKGKVWYVSINKGKGFEGTKEQPMKNIAKAVDKASPGDVIAVTGGTYSGVRGCGYVIFEKSVKLYGSFSDDWTSRDLFKNPSVFQPLNQKSQRKAFFKFNNRIKDEEDIVIDGFLFDMGERNSYHDTEGKPEGCETGMLLLPPQKNTVKNDKATVTEQCIHIESMSKGRNITIKNCVFVNGAKFAIQAGHKKGTFKIFNNVFVSNRMAAIEIFGIGGKKGPRGPTAKDGHVEVAYNTILFSWSRIKDFQDMGYGCRVMTKLSYDIHHNLIGGNIMAGVDHSRFNKDEWLKLDHNVFFVNKGGDLEYSPDSNTKELIKADEFEDLEFASVEGNKNEIPKTLPIDKAYLEGFLSARYSEKADFDRNSPSNQWRQALGMNMQGKLTTKVTMFGNKYPWKNTLELFGAVKNAGAQKEMK</sequence>
<proteinExistence type="predicted"/>
<protein>
    <submittedName>
        <fullName evidence="3">Right-handed parallel beta-helix repeat-containing protein</fullName>
    </submittedName>
</protein>
<name>A0ABV6Z4H8_UNCC1</name>
<evidence type="ECO:0000313" key="3">
    <source>
        <dbReference type="EMBL" id="MFC1853360.1"/>
    </source>
</evidence>
<reference evidence="3 4" key="1">
    <citation type="submission" date="2024-09" db="EMBL/GenBank/DDBJ databases">
        <title>Laminarin stimulates single cell rates of sulfate reduction while oxygen inhibits transcriptomic activity in coastal marine sediment.</title>
        <authorList>
            <person name="Lindsay M."/>
            <person name="Orcutt B."/>
            <person name="Emerson D."/>
            <person name="Stepanauskas R."/>
            <person name="D'Angelo T."/>
        </authorList>
    </citation>
    <scope>NUCLEOTIDE SEQUENCE [LARGE SCALE GENOMIC DNA]</scope>
    <source>
        <strain evidence="3">SAG AM-311-K15</strain>
    </source>
</reference>
<dbReference type="InterPro" id="IPR011050">
    <property type="entry name" value="Pectin_lyase_fold/virulence"/>
</dbReference>
<dbReference type="InterPro" id="IPR012334">
    <property type="entry name" value="Pectin_lyas_fold"/>
</dbReference>
<evidence type="ECO:0000259" key="2">
    <source>
        <dbReference type="Pfam" id="PF07602"/>
    </source>
</evidence>
<accession>A0ABV6Z4H8</accession>
<feature type="signal peptide" evidence="1">
    <location>
        <begin position="1"/>
        <end position="24"/>
    </location>
</feature>
<feature type="domain" description="DUF1565" evidence="2">
    <location>
        <begin position="49"/>
        <end position="240"/>
    </location>
</feature>
<dbReference type="Gene3D" id="2.160.20.10">
    <property type="entry name" value="Single-stranded right-handed beta-helix, Pectin lyase-like"/>
    <property type="match status" value="1"/>
</dbReference>
<dbReference type="Pfam" id="PF07602">
    <property type="entry name" value="DUF1565"/>
    <property type="match status" value="1"/>
</dbReference>
<dbReference type="SUPFAM" id="SSF51126">
    <property type="entry name" value="Pectin lyase-like"/>
    <property type="match status" value="1"/>
</dbReference>